<dbReference type="Pfam" id="PF23202">
    <property type="entry name" value="PAH_ZNF598"/>
    <property type="match status" value="1"/>
</dbReference>
<dbReference type="VEuPathDB" id="TriTrypDB:TM35_000073680"/>
<feature type="compositionally biased region" description="Low complexity" evidence="2">
    <location>
        <begin position="299"/>
        <end position="325"/>
    </location>
</feature>
<dbReference type="InterPro" id="IPR013087">
    <property type="entry name" value="Znf_C2H2_type"/>
</dbReference>
<name>A0A1X0P1Y0_9TRYP</name>
<dbReference type="SUPFAM" id="SSF57850">
    <property type="entry name" value="RING/U-box"/>
    <property type="match status" value="1"/>
</dbReference>
<evidence type="ECO:0000259" key="3">
    <source>
        <dbReference type="PROSITE" id="PS50089"/>
    </source>
</evidence>
<feature type="domain" description="RING-type" evidence="3">
    <location>
        <begin position="13"/>
        <end position="65"/>
    </location>
</feature>
<proteinExistence type="predicted"/>
<dbReference type="GO" id="GO:0061630">
    <property type="term" value="F:ubiquitin protein ligase activity"/>
    <property type="evidence" value="ECO:0007669"/>
    <property type="project" value="InterPro"/>
</dbReference>
<dbReference type="GO" id="GO:0043022">
    <property type="term" value="F:ribosome binding"/>
    <property type="evidence" value="ECO:0007669"/>
    <property type="project" value="TreeGrafter"/>
</dbReference>
<feature type="region of interest" description="Disordered" evidence="2">
    <location>
        <begin position="295"/>
        <end position="325"/>
    </location>
</feature>
<reference evidence="4 5" key="1">
    <citation type="submission" date="2017-03" db="EMBL/GenBank/DDBJ databases">
        <title>An alternative strategy for trypanosome survival in the mammalian bloodstream revealed through genome and transcriptome analysis of the ubiquitous bovine parasite Trypanosoma (Megatrypanum) theileri.</title>
        <authorList>
            <person name="Kelly S."/>
            <person name="Ivens A."/>
            <person name="Mott A."/>
            <person name="O'Neill E."/>
            <person name="Emms D."/>
            <person name="Macleod O."/>
            <person name="Voorheis P."/>
            <person name="Matthews J."/>
            <person name="Matthews K."/>
            <person name="Carrington M."/>
        </authorList>
    </citation>
    <scope>NUCLEOTIDE SEQUENCE [LARGE SCALE GENOMIC DNA]</scope>
    <source>
        <strain evidence="4">Edinburgh</strain>
    </source>
</reference>
<keyword evidence="1" id="KW-0863">Zinc-finger</keyword>
<dbReference type="InterPro" id="IPR057634">
    <property type="entry name" value="PAH_ZNF598/HEL2"/>
</dbReference>
<protein>
    <submittedName>
        <fullName evidence="4">Zinc finger, c2h2 type domain containing protein</fullName>
    </submittedName>
</protein>
<dbReference type="GO" id="GO:0016567">
    <property type="term" value="P:protein ubiquitination"/>
    <property type="evidence" value="ECO:0007669"/>
    <property type="project" value="TreeGrafter"/>
</dbReference>
<dbReference type="InterPro" id="IPR001841">
    <property type="entry name" value="Znf_RING"/>
</dbReference>
<evidence type="ECO:0000256" key="2">
    <source>
        <dbReference type="SAM" id="MobiDB-lite"/>
    </source>
</evidence>
<dbReference type="SMART" id="SM00355">
    <property type="entry name" value="ZnF_C2H2"/>
    <property type="match status" value="4"/>
</dbReference>
<dbReference type="OrthoDB" id="3838338at2759"/>
<feature type="compositionally biased region" description="Basic residues" evidence="2">
    <location>
        <begin position="560"/>
        <end position="573"/>
    </location>
</feature>
<keyword evidence="1" id="KW-0479">Metal-binding</keyword>
<dbReference type="EMBL" id="NBCO01000007">
    <property type="protein sequence ID" value="ORC90944.1"/>
    <property type="molecule type" value="Genomic_DNA"/>
</dbReference>
<evidence type="ECO:0000256" key="1">
    <source>
        <dbReference type="PROSITE-ProRule" id="PRU00175"/>
    </source>
</evidence>
<feature type="compositionally biased region" description="Gly residues" evidence="2">
    <location>
        <begin position="355"/>
        <end position="366"/>
    </location>
</feature>
<keyword evidence="5" id="KW-1185">Reference proteome</keyword>
<dbReference type="GO" id="GO:0072344">
    <property type="term" value="P:rescue of stalled ribosome"/>
    <property type="evidence" value="ECO:0007669"/>
    <property type="project" value="InterPro"/>
</dbReference>
<dbReference type="PROSITE" id="PS50089">
    <property type="entry name" value="ZF_RING_2"/>
    <property type="match status" value="1"/>
</dbReference>
<dbReference type="STRING" id="67003.A0A1X0P1Y0"/>
<dbReference type="InterPro" id="IPR044288">
    <property type="entry name" value="ZNF598/HEL2"/>
</dbReference>
<dbReference type="PANTHER" id="PTHR22938">
    <property type="entry name" value="ZINC FINGER PROTEIN 598"/>
    <property type="match status" value="1"/>
</dbReference>
<organism evidence="4 5">
    <name type="scientific">Trypanosoma theileri</name>
    <dbReference type="NCBI Taxonomy" id="67003"/>
    <lineage>
        <taxon>Eukaryota</taxon>
        <taxon>Discoba</taxon>
        <taxon>Euglenozoa</taxon>
        <taxon>Kinetoplastea</taxon>
        <taxon>Metakinetoplastina</taxon>
        <taxon>Trypanosomatida</taxon>
        <taxon>Trypanosomatidae</taxon>
        <taxon>Trypanosoma</taxon>
    </lineage>
</organism>
<feature type="compositionally biased region" description="Low complexity" evidence="2">
    <location>
        <begin position="596"/>
        <end position="655"/>
    </location>
</feature>
<dbReference type="AlphaFoldDB" id="A0A1X0P1Y0"/>
<evidence type="ECO:0000313" key="4">
    <source>
        <dbReference type="EMBL" id="ORC90944.1"/>
    </source>
</evidence>
<evidence type="ECO:0000313" key="5">
    <source>
        <dbReference type="Proteomes" id="UP000192257"/>
    </source>
</evidence>
<comment type="caution">
    <text evidence="4">The sequence shown here is derived from an EMBL/GenBank/DDBJ whole genome shotgun (WGS) entry which is preliminary data.</text>
</comment>
<dbReference type="PANTHER" id="PTHR22938:SF0">
    <property type="entry name" value="E3 UBIQUITIN-PROTEIN LIGASE ZNF598"/>
    <property type="match status" value="1"/>
</dbReference>
<feature type="region of interest" description="Disordered" evidence="2">
    <location>
        <begin position="560"/>
        <end position="699"/>
    </location>
</feature>
<dbReference type="GO" id="GO:0008270">
    <property type="term" value="F:zinc ion binding"/>
    <property type="evidence" value="ECO:0007669"/>
    <property type="project" value="UniProtKB-KW"/>
</dbReference>
<accession>A0A1X0P1Y0</accession>
<gene>
    <name evidence="4" type="ORF">TM35_000073680</name>
</gene>
<feature type="region of interest" description="Disordered" evidence="2">
    <location>
        <begin position="349"/>
        <end position="378"/>
    </location>
</feature>
<dbReference type="RefSeq" id="XP_028885010.1">
    <property type="nucleotide sequence ID" value="XM_029023814.1"/>
</dbReference>
<dbReference type="Proteomes" id="UP000192257">
    <property type="component" value="Unassembled WGS sequence"/>
</dbReference>
<keyword evidence="1" id="KW-0862">Zinc</keyword>
<dbReference type="GeneID" id="39983594"/>
<sequence>MSEATVSLVPVECLICAEPCDALAVFNCGHHVCYICGLHIHAAPSGGRDAAAKATAQGGCCPVCRGGADGPLIVTRSLPDGGDDVFSPDALRRLRGACVEDTYLRCLVHGRELAREVAKLYEYVCPVPACWHRGVQEPFCELEMLQQHLWIDHGVEYCSVCLQHRAVFLCEQEVYSKEALRLHMDGICPQDTLSFLGHPSCRFCGNKRFYDEDDLLNHMRQDHFSCDVCNRTEFRFTYYQNRQKLLMHFEREHKLCDHPTCASLDPMVRVFASDLELAIHKQRVHGVRSKVTLFAPDATSSSPTNNNNTNNNNNNNYNDGSTTNVAHASNANAVHITFDFVSRRETVELTPKRSVGGGGGGGGKKSGGGKRGQKNKGEKGVEISMPHNVHGLPMHFRKRGVLTPLMRVEPEKADSPVEELHPRAFGVSESVEIYNTKNKVPSDRKQLQRELDTALQEELKDLQRLNDFRDCTAEFMSGKMLATRYYNCLRGDFFPSESAFERVFPLLVATVPLPERREALIQIEKMRNSPEVQRAHRMLEEEAKKKAEEEQWKFQTNLARRLKEKGNNKKGNKGPRNVWLEKGGAGLTLQQNREPQQQQQQQQQSYTGSNNNINNRNSNNNNNNNNSGNNRPSSSLLGSGSSRGTAGQQQQQQTSLVYTTGEYFHDPEDFPSLPSSNPRRALGIPQPKRSQRPNAWLRR</sequence>